<dbReference type="PROSITE" id="PS51186">
    <property type="entry name" value="GNAT"/>
    <property type="match status" value="1"/>
</dbReference>
<dbReference type="InterPro" id="IPR051908">
    <property type="entry name" value="Ribosomal_N-acetyltransferase"/>
</dbReference>
<organism evidence="2 3">
    <name type="scientific">Candidatus Segetimicrobium genomatis</name>
    <dbReference type="NCBI Taxonomy" id="2569760"/>
    <lineage>
        <taxon>Bacteria</taxon>
        <taxon>Bacillati</taxon>
        <taxon>Candidatus Sysuimicrobiota</taxon>
        <taxon>Candidatus Sysuimicrobiia</taxon>
        <taxon>Candidatus Sysuimicrobiales</taxon>
        <taxon>Candidatus Segetimicrobiaceae</taxon>
        <taxon>Candidatus Segetimicrobium</taxon>
    </lineage>
</organism>
<proteinExistence type="predicted"/>
<keyword evidence="2" id="KW-0808">Transferase</keyword>
<evidence type="ECO:0000313" key="2">
    <source>
        <dbReference type="EMBL" id="TMJ09926.1"/>
    </source>
</evidence>
<sequence length="179" mass="20066">MRQKPMPSDAECLSTRRLTLIPFSADLLRLALTDRESLESRLAARFLPQWRTEHQLRILHGVLRALEADPVSRVWRFYFILHTADRTVIGDAGFKGPPDHDGSVEIAYGVVPPYRRQGYTFEAVQALVGWALSRPEVRRITATCDNDNAGSIRILEKLGMQRVGAGGGSLSWVLPRVTT</sequence>
<gene>
    <name evidence="2" type="ORF">E6H02_08555</name>
</gene>
<comment type="caution">
    <text evidence="2">The sequence shown here is derived from an EMBL/GenBank/DDBJ whole genome shotgun (WGS) entry which is preliminary data.</text>
</comment>
<evidence type="ECO:0000259" key="1">
    <source>
        <dbReference type="PROSITE" id="PS51186"/>
    </source>
</evidence>
<dbReference type="SUPFAM" id="SSF55729">
    <property type="entry name" value="Acyl-CoA N-acyltransferases (Nat)"/>
    <property type="match status" value="1"/>
</dbReference>
<evidence type="ECO:0000313" key="3">
    <source>
        <dbReference type="Proteomes" id="UP000320393"/>
    </source>
</evidence>
<dbReference type="Gene3D" id="3.40.630.30">
    <property type="match status" value="1"/>
</dbReference>
<dbReference type="EMBL" id="VBAM01000324">
    <property type="protein sequence ID" value="TMJ09926.1"/>
    <property type="molecule type" value="Genomic_DNA"/>
</dbReference>
<protein>
    <submittedName>
        <fullName evidence="2">GNAT family N-acetyltransferase</fullName>
    </submittedName>
</protein>
<reference evidence="2 3" key="1">
    <citation type="journal article" date="2019" name="Nat. Microbiol.">
        <title>Mediterranean grassland soil C-N compound turnover is dependent on rainfall and depth, and is mediated by genomically divergent microorganisms.</title>
        <authorList>
            <person name="Diamond S."/>
            <person name="Andeer P.F."/>
            <person name="Li Z."/>
            <person name="Crits-Christoph A."/>
            <person name="Burstein D."/>
            <person name="Anantharaman K."/>
            <person name="Lane K.R."/>
            <person name="Thomas B.C."/>
            <person name="Pan C."/>
            <person name="Northen T.R."/>
            <person name="Banfield J.F."/>
        </authorList>
    </citation>
    <scope>NUCLEOTIDE SEQUENCE [LARGE SCALE GENOMIC DNA]</scope>
    <source>
        <strain evidence="2">NP_5</strain>
    </source>
</reference>
<dbReference type="GO" id="GO:0005737">
    <property type="term" value="C:cytoplasm"/>
    <property type="evidence" value="ECO:0007669"/>
    <property type="project" value="TreeGrafter"/>
</dbReference>
<name>A0A537LPJ6_9BACT</name>
<dbReference type="GO" id="GO:0008999">
    <property type="term" value="F:protein-N-terminal-alanine acetyltransferase activity"/>
    <property type="evidence" value="ECO:0007669"/>
    <property type="project" value="TreeGrafter"/>
</dbReference>
<dbReference type="Pfam" id="PF13302">
    <property type="entry name" value="Acetyltransf_3"/>
    <property type="match status" value="1"/>
</dbReference>
<dbReference type="GO" id="GO:1990189">
    <property type="term" value="F:protein N-terminal-serine acetyltransferase activity"/>
    <property type="evidence" value="ECO:0007669"/>
    <property type="project" value="TreeGrafter"/>
</dbReference>
<dbReference type="InterPro" id="IPR000182">
    <property type="entry name" value="GNAT_dom"/>
</dbReference>
<feature type="domain" description="N-acetyltransferase" evidence="1">
    <location>
        <begin position="25"/>
        <end position="179"/>
    </location>
</feature>
<dbReference type="AlphaFoldDB" id="A0A537LPJ6"/>
<dbReference type="PANTHER" id="PTHR43441">
    <property type="entry name" value="RIBOSOMAL-PROTEIN-SERINE ACETYLTRANSFERASE"/>
    <property type="match status" value="1"/>
</dbReference>
<dbReference type="PANTHER" id="PTHR43441:SF6">
    <property type="entry name" value="N-ACETYLTRANSFERASE DOMAIN-CONTAINING PROTEIN"/>
    <property type="match status" value="1"/>
</dbReference>
<dbReference type="Proteomes" id="UP000320393">
    <property type="component" value="Unassembled WGS sequence"/>
</dbReference>
<dbReference type="InterPro" id="IPR016181">
    <property type="entry name" value="Acyl_CoA_acyltransferase"/>
</dbReference>
<accession>A0A537LPJ6</accession>